<protein>
    <recommendedName>
        <fullName evidence="3">Tail assembly chaperone</fullName>
    </recommendedName>
</protein>
<gene>
    <name evidence="1" type="ORF">JD276_04430</name>
</gene>
<organism evidence="1 2">
    <name type="scientific">Leucobacter chromiisoli</name>
    <dbReference type="NCBI Taxonomy" id="2796471"/>
    <lineage>
        <taxon>Bacteria</taxon>
        <taxon>Bacillati</taxon>
        <taxon>Actinomycetota</taxon>
        <taxon>Actinomycetes</taxon>
        <taxon>Micrococcales</taxon>
        <taxon>Microbacteriaceae</taxon>
        <taxon>Leucobacter</taxon>
    </lineage>
</organism>
<reference evidence="1" key="1">
    <citation type="submission" date="2020-12" db="EMBL/GenBank/DDBJ databases">
        <title>Leucobacter sp. CAS1, isolated from Chromium sludge.</title>
        <authorList>
            <person name="Xu Z."/>
        </authorList>
    </citation>
    <scope>NUCLEOTIDE SEQUENCE</scope>
    <source>
        <strain evidence="1">CSA1</strain>
    </source>
</reference>
<name>A0A934UUU4_9MICO</name>
<accession>A0A934UUU4</accession>
<dbReference type="Proteomes" id="UP000608530">
    <property type="component" value="Unassembled WGS sequence"/>
</dbReference>
<proteinExistence type="predicted"/>
<dbReference type="RefSeq" id="WP_200114306.1">
    <property type="nucleotide sequence ID" value="NZ_JAEHOH010000006.1"/>
</dbReference>
<evidence type="ECO:0000313" key="2">
    <source>
        <dbReference type="Proteomes" id="UP000608530"/>
    </source>
</evidence>
<dbReference type="EMBL" id="JAEHOH010000006">
    <property type="protein sequence ID" value="MBK0418277.1"/>
    <property type="molecule type" value="Genomic_DNA"/>
</dbReference>
<keyword evidence="2" id="KW-1185">Reference proteome</keyword>
<evidence type="ECO:0008006" key="3">
    <source>
        <dbReference type="Google" id="ProtNLM"/>
    </source>
</evidence>
<comment type="caution">
    <text evidence="1">The sequence shown here is derived from an EMBL/GenBank/DDBJ whole genome shotgun (WGS) entry which is preliminary data.</text>
</comment>
<evidence type="ECO:0000313" key="1">
    <source>
        <dbReference type="EMBL" id="MBK0418277.1"/>
    </source>
</evidence>
<dbReference type="AlphaFoldDB" id="A0A934UUU4"/>
<sequence length="160" mass="17595">MSLKTKLKQAKPDFEDFTICLDRPLAREYEKAKEAALASAKDRMAANPAKDPEVVRLGKLVDEASVTLRIYALPWGEYNELVNQHPARDGVDEQFNSMTFFPAAAKASAVEVTDKSEIPVHDEDFDALVEQMSDGEFDRLAGAVVIANRSNRSVGIAPLA</sequence>